<feature type="region of interest" description="Disordered" evidence="1">
    <location>
        <begin position="1"/>
        <end position="127"/>
    </location>
</feature>
<feature type="compositionally biased region" description="Low complexity" evidence="1">
    <location>
        <begin position="46"/>
        <end position="56"/>
    </location>
</feature>
<feature type="compositionally biased region" description="Basic and acidic residues" evidence="1">
    <location>
        <begin position="71"/>
        <end position="81"/>
    </location>
</feature>
<feature type="region of interest" description="Disordered" evidence="1">
    <location>
        <begin position="145"/>
        <end position="178"/>
    </location>
</feature>
<accession>A0A2P1GNB1</accession>
<feature type="compositionally biased region" description="Basic and acidic residues" evidence="1">
    <location>
        <begin position="1"/>
        <end position="14"/>
    </location>
</feature>
<feature type="compositionally biased region" description="Polar residues" evidence="1">
    <location>
        <begin position="100"/>
        <end position="116"/>
    </location>
</feature>
<evidence type="ECO:0000256" key="1">
    <source>
        <dbReference type="SAM" id="MobiDB-lite"/>
    </source>
</evidence>
<evidence type="ECO:0000313" key="2">
    <source>
        <dbReference type="EMBL" id="AVM87481.1"/>
    </source>
</evidence>
<proteinExistence type="predicted"/>
<reference evidence="2" key="1">
    <citation type="journal article" date="2018" name="Nature">
        <title>The evolutionary history of vertebrate RNA viruses.</title>
        <authorList>
            <person name="Shi M."/>
            <person name="Lin X.D."/>
            <person name="Chen X."/>
            <person name="Tian J.H."/>
            <person name="Chen L.J."/>
            <person name="Li K."/>
            <person name="Wang W."/>
            <person name="Eden J.S."/>
            <person name="Shen J.J."/>
            <person name="Liu L."/>
            <person name="Holmes E.C."/>
            <person name="Zhang Y.Z."/>
        </authorList>
    </citation>
    <scope>NUCLEOTIDE SEQUENCE</scope>
    <source>
        <strain evidence="2">WHWGC149849</strain>
    </source>
</reference>
<name>A0A2P1GNB1_9VIRU</name>
<sequence>MSLWLIDKEGDWHPWDGLTKPPSGSKPFDSRLRSGPGSRASGGSGRLSVGANSNKSGRNRRRKPKPIGGEFSDHVPCDPQDKNSTGPANDKHPHRHSDEQVVNTRPNDWTFPSRSRVSGAKHRSVGGGITQHDYCVTWYTCERPKSQPSTKRKVGFGGQSQEFPFPHPMDQGSDTTTI</sequence>
<dbReference type="EMBL" id="MG599879">
    <property type="protein sequence ID" value="AVM87481.1"/>
    <property type="molecule type" value="Genomic_RNA"/>
</dbReference>
<protein>
    <submittedName>
        <fullName evidence="2">Uncharacterized protein</fullName>
    </submittedName>
</protein>
<organism evidence="2">
    <name type="scientific">Chinese broad-headed pond turtle astro-like virus</name>
    <dbReference type="NCBI Taxonomy" id="2116326"/>
    <lineage>
        <taxon>Viruses</taxon>
        <taxon>Riboviria</taxon>
    </lineage>
</organism>